<dbReference type="PANTHER" id="PTHR43031:SF16">
    <property type="entry name" value="OXIDOREDUCTASE"/>
    <property type="match status" value="1"/>
</dbReference>
<proteinExistence type="predicted"/>
<evidence type="ECO:0000313" key="4">
    <source>
        <dbReference type="Proteomes" id="UP000036873"/>
    </source>
</evidence>
<dbReference type="PANTHER" id="PTHR43031">
    <property type="entry name" value="FAD-DEPENDENT OXIDOREDUCTASE"/>
    <property type="match status" value="1"/>
</dbReference>
<keyword evidence="4" id="KW-1185">Reference proteome</keyword>
<dbReference type="Proteomes" id="UP000036873">
    <property type="component" value="Unassembled WGS sequence"/>
</dbReference>
<accession>A0A0L6U4G1</accession>
<dbReference type="InterPro" id="IPR050229">
    <property type="entry name" value="GlpE_sulfurtransferase"/>
</dbReference>
<dbReference type="PROSITE" id="PS51257">
    <property type="entry name" value="PROKAR_LIPOPROTEIN"/>
    <property type="match status" value="1"/>
</dbReference>
<keyword evidence="3" id="KW-0808">Transferase</keyword>
<feature type="chain" id="PRO_5038543542" evidence="1">
    <location>
        <begin position="23"/>
        <end position="309"/>
    </location>
</feature>
<evidence type="ECO:0000259" key="2">
    <source>
        <dbReference type="PROSITE" id="PS50206"/>
    </source>
</evidence>
<feature type="domain" description="Rhodanese" evidence="2">
    <location>
        <begin position="68"/>
        <end position="156"/>
    </location>
</feature>
<feature type="signal peptide" evidence="1">
    <location>
        <begin position="1"/>
        <end position="22"/>
    </location>
</feature>
<dbReference type="InterPro" id="IPR001763">
    <property type="entry name" value="Rhodanese-like_dom"/>
</dbReference>
<gene>
    <name evidence="3" type="ORF">AKG39_01400</name>
</gene>
<dbReference type="CDD" id="cd00158">
    <property type="entry name" value="RHOD"/>
    <property type="match status" value="2"/>
</dbReference>
<protein>
    <submittedName>
        <fullName evidence="3">Sulfurtransferase</fullName>
    </submittedName>
</protein>
<dbReference type="PATRIC" id="fig|52689.4.peg.2346"/>
<comment type="caution">
    <text evidence="3">The sequence shown here is derived from an EMBL/GenBank/DDBJ whole genome shotgun (WGS) entry which is preliminary data.</text>
</comment>
<name>A0A0L6U4G1_9FIRM</name>
<dbReference type="InterPro" id="IPR036873">
    <property type="entry name" value="Rhodanese-like_dom_sf"/>
</dbReference>
<dbReference type="Gene3D" id="3.40.250.10">
    <property type="entry name" value="Rhodanese-like domain"/>
    <property type="match status" value="2"/>
</dbReference>
<dbReference type="RefSeq" id="WP_050738571.1">
    <property type="nucleotide sequence ID" value="NZ_LGYO01000004.1"/>
</dbReference>
<evidence type="ECO:0000256" key="1">
    <source>
        <dbReference type="SAM" id="SignalP"/>
    </source>
</evidence>
<dbReference type="AlphaFoldDB" id="A0A0L6U4G1"/>
<dbReference type="Pfam" id="PF00581">
    <property type="entry name" value="Rhodanese"/>
    <property type="match status" value="2"/>
</dbReference>
<keyword evidence="1" id="KW-0732">Signal</keyword>
<evidence type="ECO:0000313" key="3">
    <source>
        <dbReference type="EMBL" id="KNZ43383.1"/>
    </source>
</evidence>
<dbReference type="OrthoDB" id="9800872at2"/>
<dbReference type="SUPFAM" id="SSF52821">
    <property type="entry name" value="Rhodanese/Cell cycle control phosphatase"/>
    <property type="match status" value="2"/>
</dbReference>
<reference evidence="4" key="1">
    <citation type="submission" date="2015-07" db="EMBL/GenBank/DDBJ databases">
        <title>Draft genome sequence of Acetobacterium bakii DSM 8293, a potential psychrophilic chemical producer through syngas fermentation.</title>
        <authorList>
            <person name="Song Y."/>
            <person name="Hwang S."/>
            <person name="Cho B.-K."/>
        </authorList>
    </citation>
    <scope>NUCLEOTIDE SEQUENCE [LARGE SCALE GENOMIC DNA]</scope>
    <source>
        <strain evidence="4">DSM 8239</strain>
    </source>
</reference>
<dbReference type="STRING" id="52689.AKG39_01400"/>
<dbReference type="GO" id="GO:0016740">
    <property type="term" value="F:transferase activity"/>
    <property type="evidence" value="ECO:0007669"/>
    <property type="project" value="UniProtKB-KW"/>
</dbReference>
<dbReference type="EMBL" id="LGYO01000004">
    <property type="protein sequence ID" value="KNZ43383.1"/>
    <property type="molecule type" value="Genomic_DNA"/>
</dbReference>
<dbReference type="SMART" id="SM00450">
    <property type="entry name" value="RHOD"/>
    <property type="match status" value="2"/>
</dbReference>
<organism evidence="3 4">
    <name type="scientific">Acetobacterium bakii</name>
    <dbReference type="NCBI Taxonomy" id="52689"/>
    <lineage>
        <taxon>Bacteria</taxon>
        <taxon>Bacillati</taxon>
        <taxon>Bacillota</taxon>
        <taxon>Clostridia</taxon>
        <taxon>Eubacteriales</taxon>
        <taxon>Eubacteriaceae</taxon>
        <taxon>Acetobacterium</taxon>
    </lineage>
</organism>
<dbReference type="PROSITE" id="PS50206">
    <property type="entry name" value="RHODANESE_3"/>
    <property type="match status" value="2"/>
</dbReference>
<sequence length="309" mass="32832">MSKKSRILVLLVVILSVVTLSACSTGTAQTDTKDETGVVEQAVNDYFANMPEDIYKIDQVAFVDKVKAGEAMTILDIRSADAYAQGHIKGAISMPWGPNFAENLTKIPNDKPVMIYCVTGQTAGQTVLLLNVAGFDTKSVNLGWNLGISKVEGVDAVTETTVNAFDASVNTEIDADIQKAIEDYYTGLSDVAETTYANYKITEDAAKAALDAKDASVTFLDARKADDFAKGHIEGAVNIPFGKGMETQFSTLPMDKTIIVYCYTGQTAAQTVAGLRLLGYDAVSLNSGTGTAATGTAGWTNKGYPLVTN</sequence>
<feature type="domain" description="Rhodanese" evidence="2">
    <location>
        <begin position="213"/>
        <end position="308"/>
    </location>
</feature>